<dbReference type="InterPro" id="IPR037221">
    <property type="entry name" value="H-type_lectin_dom_sf"/>
</dbReference>
<evidence type="ECO:0000256" key="5">
    <source>
        <dbReference type="PROSITE-ProRule" id="PRU00076"/>
    </source>
</evidence>
<dbReference type="PANTHER" id="PTHR24039">
    <property type="entry name" value="FIBRILLIN-RELATED"/>
    <property type="match status" value="1"/>
</dbReference>
<evidence type="ECO:0000313" key="10">
    <source>
        <dbReference type="EMBL" id="CAH3131443.1"/>
    </source>
</evidence>
<evidence type="ECO:0000259" key="7">
    <source>
        <dbReference type="PROSITE" id="PS50041"/>
    </source>
</evidence>
<evidence type="ECO:0000259" key="6">
    <source>
        <dbReference type="PROSITE" id="PS50026"/>
    </source>
</evidence>
<dbReference type="InterPro" id="IPR018378">
    <property type="entry name" value="C-type_lectin_CS"/>
</dbReference>
<evidence type="ECO:0000256" key="1">
    <source>
        <dbReference type="ARBA" id="ARBA00022536"/>
    </source>
</evidence>
<accession>A0ABN8P2M8</accession>
<feature type="domain" description="EGF-like" evidence="6">
    <location>
        <begin position="879"/>
        <end position="919"/>
    </location>
</feature>
<dbReference type="CDD" id="cd00104">
    <property type="entry name" value="KAZAL_FS"/>
    <property type="match status" value="1"/>
</dbReference>
<dbReference type="SUPFAM" id="SSF57184">
    <property type="entry name" value="Growth factor receptor domain"/>
    <property type="match status" value="1"/>
</dbReference>
<dbReference type="InterPro" id="IPR016186">
    <property type="entry name" value="C-type_lectin-like/link_sf"/>
</dbReference>
<dbReference type="Gene3D" id="3.10.100.10">
    <property type="entry name" value="Mannose-Binding Protein A, subunit A"/>
    <property type="match status" value="1"/>
</dbReference>
<dbReference type="PROSITE" id="PS51886">
    <property type="entry name" value="TLDC"/>
    <property type="match status" value="1"/>
</dbReference>
<keyword evidence="2" id="KW-0732">Signal</keyword>
<dbReference type="InterPro" id="IPR009030">
    <property type="entry name" value="Growth_fac_rcpt_cys_sf"/>
</dbReference>
<name>A0ABN8P2M8_9CNID</name>
<dbReference type="InterPro" id="IPR024731">
    <property type="entry name" value="NELL2-like_EGF"/>
</dbReference>
<protein>
    <submittedName>
        <fullName evidence="10">Uncharacterized protein</fullName>
    </submittedName>
</protein>
<keyword evidence="1 5" id="KW-0245">EGF-like domain</keyword>
<dbReference type="SMART" id="SM00034">
    <property type="entry name" value="CLECT"/>
    <property type="match status" value="1"/>
</dbReference>
<dbReference type="Gene3D" id="2.60.40.2080">
    <property type="match status" value="2"/>
</dbReference>
<dbReference type="CDD" id="cd00054">
    <property type="entry name" value="EGF_CA"/>
    <property type="match status" value="3"/>
</dbReference>
<keyword evidence="3" id="KW-0677">Repeat</keyword>
<dbReference type="PROSITE" id="PS01186">
    <property type="entry name" value="EGF_2"/>
    <property type="match status" value="2"/>
</dbReference>
<dbReference type="InterPro" id="IPR016187">
    <property type="entry name" value="CTDL_fold"/>
</dbReference>
<dbReference type="Proteomes" id="UP001159405">
    <property type="component" value="Unassembled WGS sequence"/>
</dbReference>
<dbReference type="InterPro" id="IPR001881">
    <property type="entry name" value="EGF-like_Ca-bd_dom"/>
</dbReference>
<dbReference type="PROSITE" id="PS01187">
    <property type="entry name" value="EGF_CA"/>
    <property type="match status" value="2"/>
</dbReference>
<dbReference type="PROSITE" id="PS50026">
    <property type="entry name" value="EGF_3"/>
    <property type="match status" value="3"/>
</dbReference>
<dbReference type="InterPro" id="IPR000742">
    <property type="entry name" value="EGF"/>
</dbReference>
<dbReference type="InterPro" id="IPR006571">
    <property type="entry name" value="TLDc_dom"/>
</dbReference>
<evidence type="ECO:0000256" key="2">
    <source>
        <dbReference type="ARBA" id="ARBA00022729"/>
    </source>
</evidence>
<dbReference type="Gene3D" id="3.30.60.30">
    <property type="match status" value="1"/>
</dbReference>
<comment type="caution">
    <text evidence="10">The sequence shown here is derived from an EMBL/GenBank/DDBJ whole genome shotgun (WGS) entry which is preliminary data.</text>
</comment>
<evidence type="ECO:0000313" key="11">
    <source>
        <dbReference type="Proteomes" id="UP001159405"/>
    </source>
</evidence>
<evidence type="ECO:0000259" key="9">
    <source>
        <dbReference type="PROSITE" id="PS51886"/>
    </source>
</evidence>
<dbReference type="Pfam" id="PF07534">
    <property type="entry name" value="TLD"/>
    <property type="match status" value="1"/>
</dbReference>
<dbReference type="InterPro" id="IPR018097">
    <property type="entry name" value="EGF_Ca-bd_CS"/>
</dbReference>
<dbReference type="Pfam" id="PF00059">
    <property type="entry name" value="Lectin_C"/>
    <property type="match status" value="1"/>
</dbReference>
<feature type="domain" description="TLDc" evidence="9">
    <location>
        <begin position="928"/>
        <end position="1088"/>
    </location>
</feature>
<dbReference type="InterPro" id="IPR000152">
    <property type="entry name" value="EGF-type_Asp/Asn_hydroxyl_site"/>
</dbReference>
<feature type="domain" description="Kazal-like" evidence="8">
    <location>
        <begin position="324"/>
        <end position="371"/>
    </location>
</feature>
<dbReference type="PROSITE" id="PS00615">
    <property type="entry name" value="C_TYPE_LECTIN_1"/>
    <property type="match status" value="1"/>
</dbReference>
<dbReference type="Gene3D" id="2.10.25.10">
    <property type="entry name" value="Laminin"/>
    <property type="match status" value="3"/>
</dbReference>
<dbReference type="SUPFAM" id="SSF100895">
    <property type="entry name" value="Kazal-type serine protease inhibitors"/>
    <property type="match status" value="1"/>
</dbReference>
<dbReference type="SMART" id="SM00179">
    <property type="entry name" value="EGF_CA"/>
    <property type="match status" value="3"/>
</dbReference>
<feature type="domain" description="EGF-like" evidence="6">
    <location>
        <begin position="839"/>
        <end position="878"/>
    </location>
</feature>
<reference evidence="10 11" key="1">
    <citation type="submission" date="2022-05" db="EMBL/GenBank/DDBJ databases">
        <authorList>
            <consortium name="Genoscope - CEA"/>
            <person name="William W."/>
        </authorList>
    </citation>
    <scope>NUCLEOTIDE SEQUENCE [LARGE SCALE GENOMIC DNA]</scope>
</reference>
<dbReference type="InterPro" id="IPR001304">
    <property type="entry name" value="C-type_lectin-like"/>
</dbReference>
<dbReference type="SMART" id="SM00584">
    <property type="entry name" value="TLDc"/>
    <property type="match status" value="1"/>
</dbReference>
<dbReference type="PROSITE" id="PS51465">
    <property type="entry name" value="KAZAL_2"/>
    <property type="match status" value="1"/>
</dbReference>
<gene>
    <name evidence="10" type="ORF">PLOB_00035190</name>
</gene>
<dbReference type="InterPro" id="IPR036058">
    <property type="entry name" value="Kazal_dom_sf"/>
</dbReference>
<dbReference type="PROSITE" id="PS00010">
    <property type="entry name" value="ASX_HYDROXYL"/>
    <property type="match status" value="3"/>
</dbReference>
<sequence>FIYLFFYIQGAIFQAGKVNITDTSQNNHGCQAVSFETQFQGSGDVKVFATLSHGNKYVKIHDPASLWVKSVSTTGFEACVREAGSGSGGTSVINWLAFQGSHQGIHSGIVEFNEFTSRTQCKKISLSIQKQIKPQVFVTVQHKHSNRPFDSMNIWLEEVEADGFVVCLREFMSFDGIHTGLKVNWLAYDLLPEAWNFTEQGRLHFSGLGAPKKESNYAFCQDYKFENPFYEPPNILASVGHENVTRELSMKADGRYSNALTVWIEEITRLSFKVCIKDSQGMSKSHDPVTVDYAIVGDIDPCTNVTCDYHAICKAFSAFDARCVCDDNCPSYEEPVCSSNSTTFKNKCFCLLDICRRKSNHTLYHPGSCTGFPVQTGRVSLRRHVQWAETACEVVKFPPFSFYPDKEVHVQITTNHWNISEKNFVHDATVSWVETVNFENFEVCVTAAGRNDRFIKEFATVDWMAYQGAPDGGVAGKMRIPEWWTGSQCSKVSLPQAITLYCYLSAASCFGKFASTPTVLVTAEHISADFKHDAASLWVENATSSSFYICLRELQNYDGLHEDIFVSWMAFETIHRPLFAESKHVDFPNNNSVSTSYNGAFCKDVPFAKNYDNEPIVLIAAGHNSEGNNLKPIYMSVTPWIEHIKTSEFRICLKELFADQHDPVTVSYTVLADVCKPGWSYFNGICYATSHSCKNWTEAEKICQAYSANLITVRNQEENVYIQHRLNGAKGWIGLNDRVTEGNFTWADNQTNNFTYWAKNQPNNFNNEDCVHTLGVRHSFKWNDVRCDTCHNYTCSEDFDECGGNNNHCHKNAVCTNTIGSYKCHCSVGYAGDGLACTDIDECSSGHQCDSSATCYNTDGSYTCICNNGYTGDGRTCRDVDECSLNTHDCDAHAICTNTEGSFTCKCDLHHIGDGKTCTPHRGLSDSVILANDVSKITQLNNWLLPHLQSSDRSYWKLCYRASIHGWRSQTFHTYCDNKGPTVTIVRVGIYIFGGYNDNSWQWSAGYQYSTNAFLYSLKNYKGYGYFKKDITNGYYDYATYSKYYYGPTFGAGYDMHIADDARGNTGSYFSCHSYRRPSCDYSIWVGTRYGNNFRPDELERSSMVGICYKGVFSVVRTYPCEYS</sequence>
<organism evidence="10 11">
    <name type="scientific">Porites lobata</name>
    <dbReference type="NCBI Taxonomy" id="104759"/>
    <lineage>
        <taxon>Eukaryota</taxon>
        <taxon>Metazoa</taxon>
        <taxon>Cnidaria</taxon>
        <taxon>Anthozoa</taxon>
        <taxon>Hexacorallia</taxon>
        <taxon>Scleractinia</taxon>
        <taxon>Fungiina</taxon>
        <taxon>Poritidae</taxon>
        <taxon>Porites</taxon>
    </lineage>
</organism>
<evidence type="ECO:0000259" key="8">
    <source>
        <dbReference type="PROSITE" id="PS51465"/>
    </source>
</evidence>
<keyword evidence="4" id="KW-1015">Disulfide bond</keyword>
<dbReference type="EMBL" id="CALNXK010000049">
    <property type="protein sequence ID" value="CAH3131443.1"/>
    <property type="molecule type" value="Genomic_DNA"/>
</dbReference>
<evidence type="ECO:0000256" key="4">
    <source>
        <dbReference type="ARBA" id="ARBA00023157"/>
    </source>
</evidence>
<keyword evidence="11" id="KW-1185">Reference proteome</keyword>
<proteinExistence type="predicted"/>
<feature type="domain" description="EGF-like" evidence="6">
    <location>
        <begin position="798"/>
        <end position="838"/>
    </location>
</feature>
<feature type="domain" description="C-type lectin" evidence="7">
    <location>
        <begin position="682"/>
        <end position="796"/>
    </location>
</feature>
<dbReference type="SMART" id="SM00181">
    <property type="entry name" value="EGF"/>
    <property type="match status" value="4"/>
</dbReference>
<dbReference type="InterPro" id="IPR002350">
    <property type="entry name" value="Kazal_dom"/>
</dbReference>
<dbReference type="Pfam" id="PF12947">
    <property type="entry name" value="EGF_3"/>
    <property type="match status" value="3"/>
</dbReference>
<evidence type="ECO:0000256" key="3">
    <source>
        <dbReference type="ARBA" id="ARBA00022737"/>
    </source>
</evidence>
<dbReference type="PROSITE" id="PS50041">
    <property type="entry name" value="C_TYPE_LECTIN_2"/>
    <property type="match status" value="1"/>
</dbReference>
<dbReference type="SUPFAM" id="SSF56436">
    <property type="entry name" value="C-type lectin-like"/>
    <property type="match status" value="1"/>
</dbReference>
<comment type="caution">
    <text evidence="5">Lacks conserved residue(s) required for the propagation of feature annotation.</text>
</comment>
<dbReference type="PANTHER" id="PTHR24039:SF53">
    <property type="entry name" value="EGF-LIKE DOMAIN-CONTAINING PROTEIN"/>
    <property type="match status" value="1"/>
</dbReference>
<feature type="non-terminal residue" evidence="10">
    <location>
        <position position="1"/>
    </location>
</feature>